<proteinExistence type="predicted"/>
<dbReference type="Gene3D" id="1.10.1220.10">
    <property type="entry name" value="Met repressor-like"/>
    <property type="match status" value="1"/>
</dbReference>
<dbReference type="InterPro" id="IPR007337">
    <property type="entry name" value="RelB/DinJ"/>
</dbReference>
<evidence type="ECO:0008006" key="4">
    <source>
        <dbReference type="Google" id="ProtNLM"/>
    </source>
</evidence>
<dbReference type="RefSeq" id="WP_075885690.1">
    <property type="nucleotide sequence ID" value="NZ_CAJTBG010000027.1"/>
</dbReference>
<dbReference type="Pfam" id="PF04221">
    <property type="entry name" value="RelB"/>
    <property type="match status" value="1"/>
</dbReference>
<keyword evidence="1" id="KW-0812">Transmembrane</keyword>
<evidence type="ECO:0000313" key="2">
    <source>
        <dbReference type="EMBL" id="OLU44397.1"/>
    </source>
</evidence>
<accession>A0A1Q9YJ37</accession>
<dbReference type="AlphaFoldDB" id="A0A1Q9YJ37"/>
<name>A0A1Q9YJ37_9FIRM</name>
<keyword evidence="1" id="KW-1133">Transmembrane helix</keyword>
<dbReference type="GO" id="GO:0006355">
    <property type="term" value="P:regulation of DNA-templated transcription"/>
    <property type="evidence" value="ECO:0007669"/>
    <property type="project" value="InterPro"/>
</dbReference>
<evidence type="ECO:0000313" key="3">
    <source>
        <dbReference type="Proteomes" id="UP000186758"/>
    </source>
</evidence>
<keyword evidence="1" id="KW-0472">Membrane</keyword>
<protein>
    <recommendedName>
        <fullName evidence="4">RelB/DinJ family addiction module antitoxin</fullName>
    </recommendedName>
</protein>
<organism evidence="2 3">
    <name type="scientific">Faecalibaculum rodentium</name>
    <dbReference type="NCBI Taxonomy" id="1702221"/>
    <lineage>
        <taxon>Bacteria</taxon>
        <taxon>Bacillati</taxon>
        <taxon>Bacillota</taxon>
        <taxon>Erysipelotrichia</taxon>
        <taxon>Erysipelotrichales</taxon>
        <taxon>Erysipelotrichaceae</taxon>
        <taxon>Faecalibaculum</taxon>
    </lineage>
</organism>
<gene>
    <name evidence="2" type="ORF">BO223_08465</name>
</gene>
<dbReference type="Proteomes" id="UP000186758">
    <property type="component" value="Unassembled WGS sequence"/>
</dbReference>
<evidence type="ECO:0000256" key="1">
    <source>
        <dbReference type="SAM" id="Phobius"/>
    </source>
</evidence>
<dbReference type="InterPro" id="IPR013321">
    <property type="entry name" value="Arc_rbn_hlx_hlx"/>
</dbReference>
<comment type="caution">
    <text evidence="2">The sequence shown here is derived from an EMBL/GenBank/DDBJ whole genome shotgun (WGS) entry which is preliminary data.</text>
</comment>
<feature type="transmembrane region" description="Helical" evidence="1">
    <location>
        <begin position="71"/>
        <end position="91"/>
    </location>
</feature>
<sequence>MTRVNVPIEMNEDLYDKMQELCEELGLDMDTAIGIFAQKMVNEEGMPFEVTEKDLPVDEEAERRAKRLKTAGIIGAIAALIGLVTGILLAVRSLKEHRR</sequence>
<dbReference type="EMBL" id="MPJZ01000071">
    <property type="protein sequence ID" value="OLU44397.1"/>
    <property type="molecule type" value="Genomic_DNA"/>
</dbReference>
<reference evidence="2 3" key="1">
    <citation type="submission" date="2016-11" db="EMBL/GenBank/DDBJ databases">
        <title>Description of two novel members of the family Erysipelotrichaceae: Ileibacterium lipovorans gen. nov., sp. nov. and Dubosiella newyorkensis, gen. nov., sp. nov.</title>
        <authorList>
            <person name="Cox L.M."/>
            <person name="Sohn J."/>
            <person name="Tyrrell K.L."/>
            <person name="Citron D.M."/>
            <person name="Lawson P.A."/>
            <person name="Patel N.B."/>
            <person name="Iizumi T."/>
            <person name="Perez-Perez G.I."/>
            <person name="Goldstein E.J."/>
            <person name="Blaser M.J."/>
        </authorList>
    </citation>
    <scope>NUCLEOTIDE SEQUENCE [LARGE SCALE GENOMIC DNA]</scope>
    <source>
        <strain evidence="2 3">NYU-BL-K8</strain>
    </source>
</reference>